<name>A0AAN5HZM7_9BILA</name>
<keyword evidence="1" id="KW-1133">Transmembrane helix</keyword>
<feature type="transmembrane region" description="Helical" evidence="1">
    <location>
        <begin position="57"/>
        <end position="78"/>
    </location>
</feature>
<dbReference type="AlphaFoldDB" id="A0AAN5HZM7"/>
<comment type="caution">
    <text evidence="2">The sequence shown here is derived from an EMBL/GenBank/DDBJ whole genome shotgun (WGS) entry which is preliminary data.</text>
</comment>
<dbReference type="PANTHER" id="PTHR46561">
    <property type="entry name" value="SERPENTINE RECEPTOR, CLASS AB (CLASS A-LIKE)-RELATED"/>
    <property type="match status" value="1"/>
</dbReference>
<dbReference type="PANTHER" id="PTHR46561:SF11">
    <property type="entry name" value="SERPENTINE RECEPTOR CLASS ALPHA_BETA-14"/>
    <property type="match status" value="1"/>
</dbReference>
<dbReference type="EMBL" id="BTRK01000004">
    <property type="protein sequence ID" value="GMR46530.1"/>
    <property type="molecule type" value="Genomic_DNA"/>
</dbReference>
<organism evidence="2 3">
    <name type="scientific">Pristionchus mayeri</name>
    <dbReference type="NCBI Taxonomy" id="1317129"/>
    <lineage>
        <taxon>Eukaryota</taxon>
        <taxon>Metazoa</taxon>
        <taxon>Ecdysozoa</taxon>
        <taxon>Nematoda</taxon>
        <taxon>Chromadorea</taxon>
        <taxon>Rhabditida</taxon>
        <taxon>Rhabditina</taxon>
        <taxon>Diplogasteromorpha</taxon>
        <taxon>Diplogasteroidea</taxon>
        <taxon>Neodiplogasteridae</taxon>
        <taxon>Pristionchus</taxon>
    </lineage>
</organism>
<keyword evidence="3" id="KW-1185">Reference proteome</keyword>
<dbReference type="Proteomes" id="UP001328107">
    <property type="component" value="Unassembled WGS sequence"/>
</dbReference>
<feature type="non-terminal residue" evidence="2">
    <location>
        <position position="1"/>
    </location>
</feature>
<sequence length="81" mass="9629">FFLQGVRFLVHENTKIMFQFYYALNVIFATIFACVYLSELIRLRFECFLVDFRYTILTRCFGIANVIAAQNLIFVLSIERL</sequence>
<keyword evidence="1" id="KW-0812">Transmembrane</keyword>
<keyword evidence="1" id="KW-0472">Membrane</keyword>
<evidence type="ECO:0000256" key="1">
    <source>
        <dbReference type="SAM" id="Phobius"/>
    </source>
</evidence>
<evidence type="ECO:0008006" key="4">
    <source>
        <dbReference type="Google" id="ProtNLM"/>
    </source>
</evidence>
<feature type="transmembrane region" description="Helical" evidence="1">
    <location>
        <begin position="20"/>
        <end position="37"/>
    </location>
</feature>
<evidence type="ECO:0000313" key="3">
    <source>
        <dbReference type="Proteomes" id="UP001328107"/>
    </source>
</evidence>
<gene>
    <name evidence="2" type="ORF">PMAYCL1PPCAC_16725</name>
</gene>
<protein>
    <recommendedName>
        <fullName evidence="4">G protein-coupled receptor</fullName>
    </recommendedName>
</protein>
<reference evidence="3" key="1">
    <citation type="submission" date="2022-10" db="EMBL/GenBank/DDBJ databases">
        <title>Genome assembly of Pristionchus species.</title>
        <authorList>
            <person name="Yoshida K."/>
            <person name="Sommer R.J."/>
        </authorList>
    </citation>
    <scope>NUCLEOTIDE SEQUENCE [LARGE SCALE GENOMIC DNA]</scope>
    <source>
        <strain evidence="3">RS5460</strain>
    </source>
</reference>
<proteinExistence type="predicted"/>
<evidence type="ECO:0000313" key="2">
    <source>
        <dbReference type="EMBL" id="GMR46530.1"/>
    </source>
</evidence>
<dbReference type="InterPro" id="IPR053286">
    <property type="entry name" value="Nematode_rcpt-like_srab"/>
</dbReference>
<accession>A0AAN5HZM7</accession>
<feature type="non-terminal residue" evidence="2">
    <location>
        <position position="81"/>
    </location>
</feature>